<organism evidence="1 2">
    <name type="scientific">Acinetobacter defluvii</name>
    <dbReference type="NCBI Taxonomy" id="1871111"/>
    <lineage>
        <taxon>Bacteria</taxon>
        <taxon>Pseudomonadati</taxon>
        <taxon>Pseudomonadota</taxon>
        <taxon>Gammaproteobacteria</taxon>
        <taxon>Moraxellales</taxon>
        <taxon>Moraxellaceae</taxon>
        <taxon>Acinetobacter</taxon>
    </lineage>
</organism>
<dbReference type="EMBL" id="CP029389">
    <property type="protein sequence ID" value="AWL27122.1"/>
    <property type="molecule type" value="Genomic_DNA"/>
</dbReference>
<geneLocation type="plasmid" evidence="1 2">
    <name>p1_010030</name>
</geneLocation>
<dbReference type="STRING" id="1871111.GCA_001704615_00931"/>
<dbReference type="AlphaFoldDB" id="A0A2S2F9W2"/>
<dbReference type="KEGG" id="adv:DJ533_00105"/>
<dbReference type="Proteomes" id="UP000245977">
    <property type="component" value="Plasmid p1_010030"/>
</dbReference>
<name>A0A2S2F9W2_9GAMM</name>
<reference evidence="1" key="1">
    <citation type="submission" date="2019-08" db="EMBL/GenBank/DDBJ databases">
        <title>The complete genome of Acinetobacter defluvii strain WCHAD010030.</title>
        <authorList>
            <person name="Hu Y."/>
            <person name="Qin J."/>
            <person name="Feng Y."/>
            <person name="Zong Z."/>
        </authorList>
    </citation>
    <scope>NUCLEOTIDE SEQUENCE</scope>
    <source>
        <strain evidence="1">WCHA30</strain>
        <plasmid evidence="1">p1_010030</plasmid>
    </source>
</reference>
<evidence type="ECO:0000313" key="2">
    <source>
        <dbReference type="Proteomes" id="UP000245977"/>
    </source>
</evidence>
<protein>
    <submittedName>
        <fullName evidence="1">Uncharacterized protein</fullName>
    </submittedName>
</protein>
<sequence length="72" mass="8037">MNRLSELSKISNAVLSPDLNGRCRGDLRTGLAGRCKVHDSGKLSQKEIKFRVEWCIRQHKIIGEFGAVLNAD</sequence>
<keyword evidence="1" id="KW-0614">Plasmid</keyword>
<dbReference type="RefSeq" id="WP_065994811.1">
    <property type="nucleotide sequence ID" value="NZ_CP029389.2"/>
</dbReference>
<evidence type="ECO:0000313" key="1">
    <source>
        <dbReference type="EMBL" id="AWL27122.1"/>
    </source>
</evidence>
<dbReference type="OrthoDB" id="9944683at2"/>
<accession>A0A2S2F9W2</accession>
<proteinExistence type="predicted"/>
<keyword evidence="2" id="KW-1185">Reference proteome</keyword>
<gene>
    <name evidence="1" type="ORF">DJ533_00105</name>
</gene>